<keyword evidence="13" id="KW-0238">DNA-binding</keyword>
<keyword evidence="15" id="KW-0131">Cell cycle</keyword>
<evidence type="ECO:0000256" key="9">
    <source>
        <dbReference type="ARBA" id="ARBA00022801"/>
    </source>
</evidence>
<dbReference type="EMBL" id="CABIKO010000156">
    <property type="protein sequence ID" value="VVA29042.1"/>
    <property type="molecule type" value="Genomic_DNA"/>
</dbReference>
<dbReference type="GO" id="GO:1902975">
    <property type="term" value="P:mitotic DNA replication initiation"/>
    <property type="evidence" value="ECO:0007669"/>
    <property type="project" value="TreeGrafter"/>
</dbReference>
<dbReference type="Gene3D" id="3.30.1640.10">
    <property type="entry name" value="mini-chromosome maintenance (MCM) complex, chain A, domain 1"/>
    <property type="match status" value="1"/>
</dbReference>
<protein>
    <recommendedName>
        <fullName evidence="4">DNA replication licensing factor MCM2</fullName>
        <ecNumber evidence="3">3.6.4.12</ecNumber>
    </recommendedName>
    <alternativeName>
        <fullName evidence="16">DNA replication licensing factor mcm2</fullName>
    </alternativeName>
</protein>
<dbReference type="GO" id="GO:0003697">
    <property type="term" value="F:single-stranded DNA binding"/>
    <property type="evidence" value="ECO:0007669"/>
    <property type="project" value="TreeGrafter"/>
</dbReference>
<dbReference type="InParanoid" id="A0A5E4FNK8"/>
<gene>
    <name evidence="20" type="ORF">ALMOND_2B005382</name>
</gene>
<evidence type="ECO:0000313" key="21">
    <source>
        <dbReference type="Proteomes" id="UP000327085"/>
    </source>
</evidence>
<dbReference type="InterPro" id="IPR012340">
    <property type="entry name" value="NA-bd_OB-fold"/>
</dbReference>
<accession>A0A5E4FNK8</accession>
<dbReference type="GO" id="GO:0005524">
    <property type="term" value="F:ATP binding"/>
    <property type="evidence" value="ECO:0007669"/>
    <property type="project" value="UniProtKB-KW"/>
</dbReference>
<dbReference type="PRINTS" id="PR01658">
    <property type="entry name" value="MCMPROTEIN2"/>
</dbReference>
<dbReference type="GO" id="GO:0008270">
    <property type="term" value="F:zinc ion binding"/>
    <property type="evidence" value="ECO:0007669"/>
    <property type="project" value="UniProtKB-KW"/>
</dbReference>
<evidence type="ECO:0000313" key="20">
    <source>
        <dbReference type="EMBL" id="VVA29042.1"/>
    </source>
</evidence>
<evidence type="ECO:0000256" key="14">
    <source>
        <dbReference type="ARBA" id="ARBA00023242"/>
    </source>
</evidence>
<keyword evidence="10" id="KW-0347">Helicase</keyword>
<keyword evidence="18" id="KW-0472">Membrane</keyword>
<dbReference type="PANTHER" id="PTHR11630">
    <property type="entry name" value="DNA REPLICATION LICENSING FACTOR MCM FAMILY MEMBER"/>
    <property type="match status" value="1"/>
</dbReference>
<evidence type="ECO:0000259" key="19">
    <source>
        <dbReference type="Pfam" id="PF17207"/>
    </source>
</evidence>
<dbReference type="SUPFAM" id="SSF50249">
    <property type="entry name" value="Nucleic acid-binding proteins"/>
    <property type="match status" value="1"/>
</dbReference>
<dbReference type="InterPro" id="IPR033762">
    <property type="entry name" value="MCM_OB"/>
</dbReference>
<evidence type="ECO:0000256" key="13">
    <source>
        <dbReference type="ARBA" id="ARBA00023125"/>
    </source>
</evidence>
<comment type="subcellular location">
    <subcellularLocation>
        <location evidence="1">Nucleus</location>
    </subcellularLocation>
</comment>
<dbReference type="GO" id="GO:0017116">
    <property type="term" value="F:single-stranded DNA helicase activity"/>
    <property type="evidence" value="ECO:0007669"/>
    <property type="project" value="TreeGrafter"/>
</dbReference>
<comment type="similarity">
    <text evidence="2">Belongs to the MCM family.</text>
</comment>
<dbReference type="AlphaFoldDB" id="A0A5E4FNK8"/>
<evidence type="ECO:0000256" key="2">
    <source>
        <dbReference type="ARBA" id="ARBA00008010"/>
    </source>
</evidence>
<keyword evidence="12" id="KW-0067">ATP-binding</keyword>
<keyword evidence="8" id="KW-0863">Zinc-finger</keyword>
<keyword evidence="18" id="KW-1133">Transmembrane helix</keyword>
<dbReference type="GO" id="GO:0000727">
    <property type="term" value="P:double-strand break repair via break-induced replication"/>
    <property type="evidence" value="ECO:0007669"/>
    <property type="project" value="TreeGrafter"/>
</dbReference>
<evidence type="ECO:0000256" key="17">
    <source>
        <dbReference type="SAM" id="MobiDB-lite"/>
    </source>
</evidence>
<evidence type="ECO:0000256" key="10">
    <source>
        <dbReference type="ARBA" id="ARBA00022806"/>
    </source>
</evidence>
<dbReference type="FunFam" id="2.20.28.10:FF:000002">
    <property type="entry name" value="DNA helicase"/>
    <property type="match status" value="1"/>
</dbReference>
<evidence type="ECO:0000256" key="3">
    <source>
        <dbReference type="ARBA" id="ARBA00012551"/>
    </source>
</evidence>
<evidence type="ECO:0000256" key="18">
    <source>
        <dbReference type="SAM" id="Phobius"/>
    </source>
</evidence>
<evidence type="ECO:0000256" key="4">
    <source>
        <dbReference type="ARBA" id="ARBA00018925"/>
    </source>
</evidence>
<keyword evidence="14" id="KW-0539">Nucleus</keyword>
<organism evidence="20 21">
    <name type="scientific">Prunus dulcis</name>
    <name type="common">Almond</name>
    <name type="synonym">Amygdalus dulcis</name>
    <dbReference type="NCBI Taxonomy" id="3755"/>
    <lineage>
        <taxon>Eukaryota</taxon>
        <taxon>Viridiplantae</taxon>
        <taxon>Streptophyta</taxon>
        <taxon>Embryophyta</taxon>
        <taxon>Tracheophyta</taxon>
        <taxon>Spermatophyta</taxon>
        <taxon>Magnoliopsida</taxon>
        <taxon>eudicotyledons</taxon>
        <taxon>Gunneridae</taxon>
        <taxon>Pentapetalae</taxon>
        <taxon>rosids</taxon>
        <taxon>fabids</taxon>
        <taxon>Rosales</taxon>
        <taxon>Rosaceae</taxon>
        <taxon>Amygdaloideae</taxon>
        <taxon>Amygdaleae</taxon>
        <taxon>Prunus</taxon>
    </lineage>
</organism>
<evidence type="ECO:0000256" key="6">
    <source>
        <dbReference type="ARBA" id="ARBA00022723"/>
    </source>
</evidence>
<dbReference type="PANTHER" id="PTHR11630:SF44">
    <property type="entry name" value="DNA REPLICATION LICENSING FACTOR MCM2"/>
    <property type="match status" value="1"/>
</dbReference>
<proteinExistence type="inferred from homology"/>
<evidence type="ECO:0000256" key="12">
    <source>
        <dbReference type="ARBA" id="ARBA00022840"/>
    </source>
</evidence>
<feature type="transmembrane region" description="Helical" evidence="18">
    <location>
        <begin position="255"/>
        <end position="272"/>
    </location>
</feature>
<feature type="domain" description="MCM OB" evidence="19">
    <location>
        <begin position="181"/>
        <end position="254"/>
    </location>
</feature>
<dbReference type="GO" id="GO:0042555">
    <property type="term" value="C:MCM complex"/>
    <property type="evidence" value="ECO:0007669"/>
    <property type="project" value="InterPro"/>
</dbReference>
<evidence type="ECO:0000256" key="16">
    <source>
        <dbReference type="ARBA" id="ARBA00074927"/>
    </source>
</evidence>
<reference evidence="21" key="1">
    <citation type="journal article" date="2020" name="Plant J.">
        <title>Transposons played a major role in the diversification between the closely related almond and peach genomes: results from the almond genome sequence.</title>
        <authorList>
            <person name="Alioto T."/>
            <person name="Alexiou K.G."/>
            <person name="Bardil A."/>
            <person name="Barteri F."/>
            <person name="Castanera R."/>
            <person name="Cruz F."/>
            <person name="Dhingra A."/>
            <person name="Duval H."/>
            <person name="Fernandez I Marti A."/>
            <person name="Frias L."/>
            <person name="Galan B."/>
            <person name="Garcia J.L."/>
            <person name="Howad W."/>
            <person name="Gomez-Garrido J."/>
            <person name="Gut M."/>
            <person name="Julca I."/>
            <person name="Morata J."/>
            <person name="Puigdomenech P."/>
            <person name="Ribeca P."/>
            <person name="Rubio Cabetas M.J."/>
            <person name="Vlasova A."/>
            <person name="Wirthensohn M."/>
            <person name="Garcia-Mas J."/>
            <person name="Gabaldon T."/>
            <person name="Casacuberta J.M."/>
            <person name="Arus P."/>
        </authorList>
    </citation>
    <scope>NUCLEOTIDE SEQUENCE [LARGE SCALE GENOMIC DNA]</scope>
    <source>
        <strain evidence="21">cv. Texas</strain>
    </source>
</reference>
<keyword evidence="9" id="KW-0378">Hydrolase</keyword>
<dbReference type="GO" id="GO:0005634">
    <property type="term" value="C:nucleus"/>
    <property type="evidence" value="ECO:0007669"/>
    <property type="project" value="UniProtKB-SubCell"/>
</dbReference>
<dbReference type="InterPro" id="IPR031327">
    <property type="entry name" value="MCM"/>
</dbReference>
<keyword evidence="11" id="KW-0862">Zinc</keyword>
<keyword evidence="7" id="KW-0547">Nucleotide-binding</keyword>
<evidence type="ECO:0000256" key="11">
    <source>
        <dbReference type="ARBA" id="ARBA00022833"/>
    </source>
</evidence>
<evidence type="ECO:0000256" key="1">
    <source>
        <dbReference type="ARBA" id="ARBA00004123"/>
    </source>
</evidence>
<dbReference type="Pfam" id="PF17207">
    <property type="entry name" value="MCM_OB"/>
    <property type="match status" value="1"/>
</dbReference>
<dbReference type="EC" id="3.6.4.12" evidence="3"/>
<dbReference type="GO" id="GO:0043138">
    <property type="term" value="F:3'-5' DNA helicase activity"/>
    <property type="evidence" value="ECO:0007669"/>
    <property type="project" value="TreeGrafter"/>
</dbReference>
<feature type="region of interest" description="Disordered" evidence="17">
    <location>
        <begin position="79"/>
        <end position="123"/>
    </location>
</feature>
<feature type="compositionally biased region" description="Polar residues" evidence="17">
    <location>
        <begin position="90"/>
        <end position="101"/>
    </location>
</feature>
<keyword evidence="18" id="KW-0812">Transmembrane</keyword>
<evidence type="ECO:0000256" key="5">
    <source>
        <dbReference type="ARBA" id="ARBA00022705"/>
    </source>
</evidence>
<dbReference type="GO" id="GO:0016787">
    <property type="term" value="F:hydrolase activity"/>
    <property type="evidence" value="ECO:0007669"/>
    <property type="project" value="UniProtKB-KW"/>
</dbReference>
<sequence>MTRLRMRGIWIRSWPTKEPQKSSVIPATAYNNSQAPLIFSMTKVSSHPNFISVKINVSLQVGTKDSCIRLPSKRAMADFGPPRIYDDNDGMQSSPGRSQHGYSREDAPMTDQTDDDGYEDDDDQEAEFEMYRVQGTLREWCVLEVMEDVAKNVVFSLHTNYKRIRQKIYVRITNWPVYDQISNIQQTHLNTMIHIGGVVTRRSGVFLQLQQVKYDCNKCGAILGPFLQNSYSEVKVGSCPECQSKGPFNVNIEQFFYALIFFFFTFWGPVISSRTQSPELLQ</sequence>
<dbReference type="Proteomes" id="UP000327085">
    <property type="component" value="Chromosome 8"/>
</dbReference>
<keyword evidence="5" id="KW-0235">DNA replication</keyword>
<dbReference type="InterPro" id="IPR008045">
    <property type="entry name" value="MCM2"/>
</dbReference>
<feature type="compositionally biased region" description="Acidic residues" evidence="17">
    <location>
        <begin position="112"/>
        <end position="123"/>
    </location>
</feature>
<evidence type="ECO:0000256" key="15">
    <source>
        <dbReference type="ARBA" id="ARBA00023306"/>
    </source>
</evidence>
<keyword evidence="6" id="KW-0479">Metal-binding</keyword>
<dbReference type="Gramene" id="VVA29042">
    <property type="protein sequence ID" value="VVA29042"/>
    <property type="gene ID" value="Prudul26B005382"/>
</dbReference>
<evidence type="ECO:0000256" key="7">
    <source>
        <dbReference type="ARBA" id="ARBA00022741"/>
    </source>
</evidence>
<evidence type="ECO:0000256" key="8">
    <source>
        <dbReference type="ARBA" id="ARBA00022771"/>
    </source>
</evidence>
<name>A0A5E4FNK8_PRUDU</name>